<sequence>MTARLPVGERGYLVRVSPSEASPPTPVAGRYALVRTLGAGGMGVVWLARDLLLGREVAVKEVTGQGERVLREARTAARIVHPNVVTVYDVVEHDDRQWIVMQHVESRTLADVIAEEGPLSPDRTAEIGLDLLAALRAAHDSGVLHRDVKPGNVLLDPAGRAYLADFGIASADGDASLTAAGTLVGAPAYMAPERLRGLACGPASDYWSLGVTLYAAVEGIVPFDRTDPLATMTSTLTDPLPPPVRAEFLAPLLIRLLDKDPDGRPEPAEIFTALSGSALVQATVPMQPGPPHRRRAPMAVGAFVLAAVVGVMFLLLRTAPPGHQPGHDPAAPPSATTTSQQPDRIAPVVATNPSTSSTGSTTESTSATTTTTGEPTTTEPPTTTPPTTTEPPTTTAQPTTTPESTSTQIEEETSVSPTG</sequence>
<dbReference type="PANTHER" id="PTHR43289">
    <property type="entry name" value="MITOGEN-ACTIVATED PROTEIN KINASE KINASE KINASE 20-RELATED"/>
    <property type="match status" value="1"/>
</dbReference>
<dbReference type="Gene3D" id="3.30.200.20">
    <property type="entry name" value="Phosphorylase Kinase, domain 1"/>
    <property type="match status" value="1"/>
</dbReference>
<dbReference type="Pfam" id="PF00069">
    <property type="entry name" value="Pkinase"/>
    <property type="match status" value="1"/>
</dbReference>
<feature type="binding site" evidence="7">
    <location>
        <position position="60"/>
    </location>
    <ligand>
        <name>ATP</name>
        <dbReference type="ChEBI" id="CHEBI:30616"/>
    </ligand>
</feature>
<feature type="region of interest" description="Disordered" evidence="8">
    <location>
        <begin position="320"/>
        <end position="419"/>
    </location>
</feature>
<keyword evidence="2" id="KW-0723">Serine/threonine-protein kinase</keyword>
<evidence type="ECO:0000256" key="7">
    <source>
        <dbReference type="PROSITE-ProRule" id="PRU10141"/>
    </source>
</evidence>
<dbReference type="InterPro" id="IPR017441">
    <property type="entry name" value="Protein_kinase_ATP_BS"/>
</dbReference>
<reference evidence="11 12" key="1">
    <citation type="submission" date="2024-09" db="EMBL/GenBank/DDBJ databases">
        <authorList>
            <person name="Sun Q."/>
            <person name="Mori K."/>
        </authorList>
    </citation>
    <scope>NUCLEOTIDE SEQUENCE [LARGE SCALE GENOMIC DNA]</scope>
    <source>
        <strain evidence="11 12">TBRC 1432</strain>
    </source>
</reference>
<organism evidence="11 12">
    <name type="scientific">Kutzneria chonburiensis</name>
    <dbReference type="NCBI Taxonomy" id="1483604"/>
    <lineage>
        <taxon>Bacteria</taxon>
        <taxon>Bacillati</taxon>
        <taxon>Actinomycetota</taxon>
        <taxon>Actinomycetes</taxon>
        <taxon>Pseudonocardiales</taxon>
        <taxon>Pseudonocardiaceae</taxon>
        <taxon>Kutzneria</taxon>
    </lineage>
</organism>
<proteinExistence type="predicted"/>
<feature type="compositionally biased region" description="Low complexity" evidence="8">
    <location>
        <begin position="353"/>
        <end position="408"/>
    </location>
</feature>
<evidence type="ECO:0000256" key="4">
    <source>
        <dbReference type="ARBA" id="ARBA00022741"/>
    </source>
</evidence>
<dbReference type="GO" id="GO:0004674">
    <property type="term" value="F:protein serine/threonine kinase activity"/>
    <property type="evidence" value="ECO:0007669"/>
    <property type="project" value="UniProtKB-EC"/>
</dbReference>
<dbReference type="Gene3D" id="1.10.510.10">
    <property type="entry name" value="Transferase(Phosphotransferase) domain 1"/>
    <property type="match status" value="1"/>
</dbReference>
<accession>A0ABV6MZT7</accession>
<evidence type="ECO:0000256" key="6">
    <source>
        <dbReference type="ARBA" id="ARBA00022840"/>
    </source>
</evidence>
<keyword evidence="6 7" id="KW-0067">ATP-binding</keyword>
<keyword evidence="9" id="KW-0472">Membrane</keyword>
<dbReference type="RefSeq" id="WP_273943620.1">
    <property type="nucleotide sequence ID" value="NZ_CP097263.1"/>
</dbReference>
<dbReference type="PROSITE" id="PS00107">
    <property type="entry name" value="PROTEIN_KINASE_ATP"/>
    <property type="match status" value="1"/>
</dbReference>
<dbReference type="SUPFAM" id="SSF56112">
    <property type="entry name" value="Protein kinase-like (PK-like)"/>
    <property type="match status" value="1"/>
</dbReference>
<feature type="transmembrane region" description="Helical" evidence="9">
    <location>
        <begin position="296"/>
        <end position="316"/>
    </location>
</feature>
<dbReference type="CDD" id="cd14014">
    <property type="entry name" value="STKc_PknB_like"/>
    <property type="match status" value="1"/>
</dbReference>
<dbReference type="PROSITE" id="PS50011">
    <property type="entry name" value="PROTEIN_KINASE_DOM"/>
    <property type="match status" value="1"/>
</dbReference>
<dbReference type="SMART" id="SM00220">
    <property type="entry name" value="S_TKc"/>
    <property type="match status" value="1"/>
</dbReference>
<evidence type="ECO:0000313" key="11">
    <source>
        <dbReference type="EMBL" id="MFC0545842.1"/>
    </source>
</evidence>
<evidence type="ECO:0000313" key="12">
    <source>
        <dbReference type="Proteomes" id="UP001589810"/>
    </source>
</evidence>
<evidence type="ECO:0000256" key="5">
    <source>
        <dbReference type="ARBA" id="ARBA00022777"/>
    </source>
</evidence>
<evidence type="ECO:0000256" key="3">
    <source>
        <dbReference type="ARBA" id="ARBA00022679"/>
    </source>
</evidence>
<dbReference type="PROSITE" id="PS00108">
    <property type="entry name" value="PROTEIN_KINASE_ST"/>
    <property type="match status" value="1"/>
</dbReference>
<evidence type="ECO:0000256" key="9">
    <source>
        <dbReference type="SAM" id="Phobius"/>
    </source>
</evidence>
<keyword evidence="9" id="KW-0812">Transmembrane</keyword>
<dbReference type="EMBL" id="JBHLUD010000010">
    <property type="protein sequence ID" value="MFC0545842.1"/>
    <property type="molecule type" value="Genomic_DNA"/>
</dbReference>
<evidence type="ECO:0000256" key="2">
    <source>
        <dbReference type="ARBA" id="ARBA00022527"/>
    </source>
</evidence>
<keyword evidence="9" id="KW-1133">Transmembrane helix</keyword>
<keyword evidence="3 11" id="KW-0808">Transferase</keyword>
<name>A0ABV6MZT7_9PSEU</name>
<evidence type="ECO:0000256" key="1">
    <source>
        <dbReference type="ARBA" id="ARBA00012513"/>
    </source>
</evidence>
<dbReference type="InterPro" id="IPR008271">
    <property type="entry name" value="Ser/Thr_kinase_AS"/>
</dbReference>
<dbReference type="EC" id="2.7.11.1" evidence="1"/>
<dbReference type="InterPro" id="IPR011009">
    <property type="entry name" value="Kinase-like_dom_sf"/>
</dbReference>
<dbReference type="PANTHER" id="PTHR43289:SF6">
    <property type="entry name" value="SERINE_THREONINE-PROTEIN KINASE NEKL-3"/>
    <property type="match status" value="1"/>
</dbReference>
<comment type="caution">
    <text evidence="11">The sequence shown here is derived from an EMBL/GenBank/DDBJ whole genome shotgun (WGS) entry which is preliminary data.</text>
</comment>
<evidence type="ECO:0000259" key="10">
    <source>
        <dbReference type="PROSITE" id="PS50011"/>
    </source>
</evidence>
<dbReference type="Proteomes" id="UP001589810">
    <property type="component" value="Unassembled WGS sequence"/>
</dbReference>
<gene>
    <name evidence="11" type="ORF">ACFFH7_30300</name>
</gene>
<evidence type="ECO:0000256" key="8">
    <source>
        <dbReference type="SAM" id="MobiDB-lite"/>
    </source>
</evidence>
<dbReference type="InterPro" id="IPR000719">
    <property type="entry name" value="Prot_kinase_dom"/>
</dbReference>
<feature type="domain" description="Protein kinase" evidence="10">
    <location>
        <begin position="31"/>
        <end position="280"/>
    </location>
</feature>
<keyword evidence="4 7" id="KW-0547">Nucleotide-binding</keyword>
<keyword evidence="12" id="KW-1185">Reference proteome</keyword>
<keyword evidence="5 11" id="KW-0418">Kinase</keyword>
<protein>
    <recommendedName>
        <fullName evidence="1">non-specific serine/threonine protein kinase</fullName>
        <ecNumber evidence="1">2.7.11.1</ecNumber>
    </recommendedName>
</protein>